<feature type="transmembrane region" description="Helical" evidence="1">
    <location>
        <begin position="27"/>
        <end position="43"/>
    </location>
</feature>
<comment type="caution">
    <text evidence="2">The sequence shown here is derived from an EMBL/GenBank/DDBJ whole genome shotgun (WGS) entry which is preliminary data.</text>
</comment>
<evidence type="ECO:0000313" key="3">
    <source>
        <dbReference type="Proteomes" id="UP000297540"/>
    </source>
</evidence>
<dbReference type="OrthoDB" id="8082231at2"/>
<keyword evidence="1" id="KW-0812">Transmembrane</keyword>
<name>A0A4Y8SP96_9SPHI</name>
<evidence type="ECO:0000313" key="2">
    <source>
        <dbReference type="EMBL" id="TFF40357.1"/>
    </source>
</evidence>
<protein>
    <submittedName>
        <fullName evidence="2">Uncharacterized protein</fullName>
    </submittedName>
</protein>
<gene>
    <name evidence="2" type="ORF">E2R66_03660</name>
</gene>
<keyword evidence="1" id="KW-1133">Transmembrane helix</keyword>
<organism evidence="2 3">
    <name type="scientific">Mucilaginibacter psychrotolerans</name>
    <dbReference type="NCBI Taxonomy" id="1524096"/>
    <lineage>
        <taxon>Bacteria</taxon>
        <taxon>Pseudomonadati</taxon>
        <taxon>Bacteroidota</taxon>
        <taxon>Sphingobacteriia</taxon>
        <taxon>Sphingobacteriales</taxon>
        <taxon>Sphingobacteriaceae</taxon>
        <taxon>Mucilaginibacter</taxon>
    </lineage>
</organism>
<proteinExistence type="predicted"/>
<accession>A0A4Y8SP96</accession>
<dbReference type="RefSeq" id="WP_133226263.1">
    <property type="nucleotide sequence ID" value="NZ_SOZE01000002.1"/>
</dbReference>
<feature type="transmembrane region" description="Helical" evidence="1">
    <location>
        <begin position="63"/>
        <end position="85"/>
    </location>
</feature>
<dbReference type="EMBL" id="SOZE01000002">
    <property type="protein sequence ID" value="TFF40357.1"/>
    <property type="molecule type" value="Genomic_DNA"/>
</dbReference>
<evidence type="ECO:0000256" key="1">
    <source>
        <dbReference type="SAM" id="Phobius"/>
    </source>
</evidence>
<keyword evidence="3" id="KW-1185">Reference proteome</keyword>
<dbReference type="AlphaFoldDB" id="A0A4Y8SP96"/>
<dbReference type="Proteomes" id="UP000297540">
    <property type="component" value="Unassembled WGS sequence"/>
</dbReference>
<reference evidence="2 3" key="1">
    <citation type="journal article" date="2017" name="Int. J. Syst. Evol. Microbiol.">
        <title>Mucilaginibacterpsychrotolerans sp. nov., isolated from peatlands.</title>
        <authorList>
            <person name="Deng Y."/>
            <person name="Shen L."/>
            <person name="Xu B."/>
            <person name="Liu Y."/>
            <person name="Gu Z."/>
            <person name="Liu H."/>
            <person name="Zhou Y."/>
        </authorList>
    </citation>
    <scope>NUCLEOTIDE SEQUENCE [LARGE SCALE GENOMIC DNA]</scope>
    <source>
        <strain evidence="2 3">NH7-4</strain>
    </source>
</reference>
<sequence length="188" mass="21566">METPYGGRAIINDDFDRIEIIIPGKKNYFILLFFCVWLVGWFFGETSAMGMFGHQGAIDLFMIVWLTGWTIGGVFVVCTILFMLLGKEIIQSGQGTITIRNKALFFLSPKVYDLNEVKHVRAAEEFSMYNSFQFGRRRSGLMSNFNSGTIKFDYGLKTVKFGNDLDEAEARHIIEILKKKRLLTDKNF</sequence>
<keyword evidence="1" id="KW-0472">Membrane</keyword>